<evidence type="ECO:0000313" key="1">
    <source>
        <dbReference type="EMBL" id="EFE72865.2"/>
    </source>
</evidence>
<dbReference type="AlphaFoldDB" id="D6AH44"/>
<organism evidence="1 2">
    <name type="scientific">Streptomyces filamentosus NRRL 15998</name>
    <dbReference type="NCBI Taxonomy" id="457431"/>
    <lineage>
        <taxon>Bacteria</taxon>
        <taxon>Bacillati</taxon>
        <taxon>Actinomycetota</taxon>
        <taxon>Actinomycetes</taxon>
        <taxon>Kitasatosporales</taxon>
        <taxon>Streptomycetaceae</taxon>
        <taxon>Streptomyces</taxon>
    </lineage>
</organism>
<reference evidence="2" key="1">
    <citation type="submission" date="2008-10" db="EMBL/GenBank/DDBJ databases">
        <authorList>
            <person name="Molnar K."/>
        </authorList>
    </citation>
    <scope>NUCLEOTIDE SEQUENCE [LARGE SCALE GENOMIC DNA]</scope>
    <source>
        <strain evidence="2">NRRL 15998</strain>
    </source>
</reference>
<gene>
    <name evidence="1" type="ORF">SSGG_00231</name>
</gene>
<evidence type="ECO:0000313" key="2">
    <source>
        <dbReference type="Proteomes" id="UP000003986"/>
    </source>
</evidence>
<dbReference type="EMBL" id="DS999644">
    <property type="protein sequence ID" value="EFE72865.2"/>
    <property type="molecule type" value="Genomic_DNA"/>
</dbReference>
<name>D6AH44_STRFL</name>
<proteinExistence type="predicted"/>
<accession>D6AH44</accession>
<protein>
    <submittedName>
        <fullName evidence="1">Predicted protein</fullName>
    </submittedName>
</protein>
<dbReference type="Proteomes" id="UP000003986">
    <property type="component" value="Unassembled WGS sequence"/>
</dbReference>
<sequence>MIRRSSTLRGRTAVWHFTWDAQDRLAEAADHCWDCARFPRLRGGALTLVRSLARSRASRWRATCSAELKPYEVPTGSMRPAILRVALTEFGGHEPEQPGPPDVVEFSGTVDPHTVPPLSPVRTMSLTEGPHLHMSTPDTRPPRWPLPPAPPAHDPVLFARAMRDMRLTWRARGILAELSVGYGPGQDPTISELVALNRDERLAAEGREAFRTAVRELRGLGYLTPDATTASGVGERLIVDLAPAAEAWLIPQQPGFGFYVDGS</sequence>
<reference evidence="2" key="2">
    <citation type="submission" date="2008-12" db="EMBL/GenBank/DDBJ databases">
        <title>Annotation of Streptomyces roseosporus strain NRRL 15998.</title>
        <authorList>
            <consortium name="The Broad Institute Genome Sequencing Platform"/>
            <consortium name="Broad Institute Microbial Sequencing Center"/>
            <person name="Fischbach M."/>
            <person name="Ward D."/>
            <person name="Young S."/>
            <person name="Kodira C.D."/>
            <person name="Zeng Q."/>
            <person name="Koehrsen M."/>
            <person name="Godfrey P."/>
            <person name="Alvarado L."/>
            <person name="Berlin A.M."/>
            <person name="Borenstein D."/>
            <person name="Chen Z."/>
            <person name="Engels R."/>
            <person name="Freedman E."/>
            <person name="Gellesch M."/>
            <person name="Goldberg J."/>
            <person name="Griggs A."/>
            <person name="Gujja S."/>
            <person name="Heiman D.I."/>
            <person name="Hepburn T.A."/>
            <person name="Howarth C."/>
            <person name="Jen D."/>
            <person name="Larson L."/>
            <person name="Lewis B."/>
            <person name="Mehta T."/>
            <person name="Park D."/>
            <person name="Pearson M."/>
            <person name="Roberts A."/>
            <person name="Saif S."/>
            <person name="Shea T.D."/>
            <person name="Shenoy N."/>
            <person name="Sisk P."/>
            <person name="Stolte C."/>
            <person name="Sykes S.N."/>
            <person name="Walk T."/>
            <person name="White J."/>
            <person name="Yandava C."/>
            <person name="Straight P."/>
            <person name="Clardy J."/>
            <person name="Hung D."/>
            <person name="Kolter R."/>
            <person name="Mekalanos J."/>
            <person name="Walker S."/>
            <person name="Walsh C.T."/>
            <person name="Wieland B.L.C."/>
            <person name="Ilzarbe M."/>
            <person name="Galagan J."/>
            <person name="Nusbaum C."/>
            <person name="Birren B."/>
        </authorList>
    </citation>
    <scope>NUCLEOTIDE SEQUENCE [LARGE SCALE GENOMIC DNA]</scope>
    <source>
        <strain evidence="2">NRRL 15998</strain>
    </source>
</reference>